<dbReference type="PANTHER" id="PTHR35186">
    <property type="entry name" value="ANK_REP_REGION DOMAIN-CONTAINING PROTEIN"/>
    <property type="match status" value="1"/>
</dbReference>
<protein>
    <recommendedName>
        <fullName evidence="2">DUF7580 domain-containing protein</fullName>
    </recommendedName>
</protein>
<keyword evidence="4" id="KW-1185">Reference proteome</keyword>
<feature type="domain" description="DUF7580" evidence="2">
    <location>
        <begin position="393"/>
        <end position="557"/>
    </location>
</feature>
<comment type="caution">
    <text evidence="3">The sequence shown here is derived from an EMBL/GenBank/DDBJ whole genome shotgun (WGS) entry which is preliminary data.</text>
</comment>
<feature type="region of interest" description="Disordered" evidence="1">
    <location>
        <begin position="279"/>
        <end position="300"/>
    </location>
</feature>
<dbReference type="PANTHER" id="PTHR35186:SF4">
    <property type="entry name" value="PRION-INHIBITION AND PROPAGATION HELO DOMAIN-CONTAINING PROTEIN"/>
    <property type="match status" value="1"/>
</dbReference>
<dbReference type="Proteomes" id="UP001446871">
    <property type="component" value="Unassembled WGS sequence"/>
</dbReference>
<dbReference type="InterPro" id="IPR056002">
    <property type="entry name" value="DUF7580"/>
</dbReference>
<accession>A0ABR1W3M4</accession>
<evidence type="ECO:0000259" key="2">
    <source>
        <dbReference type="Pfam" id="PF24476"/>
    </source>
</evidence>
<evidence type="ECO:0000256" key="1">
    <source>
        <dbReference type="SAM" id="MobiDB-lite"/>
    </source>
</evidence>
<proteinExistence type="predicted"/>
<name>A0ABR1W3M4_9PEZI</name>
<sequence>MAELGLAIAPLCIGAIKSTALVHEKLKVLRHHKREIRRLQKKFSAQTDIFRDECQMVLEDTLGDHDMTKALMKESDNPMWNTKQLDDQINSYLGPRAIRYRDTVKDIREYISELDKLLNALTGEDQHPDVKIKASESKEEAISIMFNKSKCESLIEEFKDSNHVLKHIQKMSARRKNPAAAAPSQRATPIGSLPSSYRLLARHSDLFHGALGKFWSCLQMHHTSHDACILLDSRQDGSFRVVVRYQAHHGTRQYLDDLLICPETLEGVHKSIPRALLQKDGHISQSQKGKGVGRTKEDPSRRLFKLAKREKSTQASASTRADRSSSECMCNQIRTQTMSARYAGYIDSPGEVRHHMYPVCDEYCDQHKDCLNENILGEPVTLDEAFGYPVEECMSVPQQLRLALKLINGVLQLASTPWLRELWSLKDVFYFQRADDIATALKTLHIRSELSNQGWRVTDTTNLAVADELLNAKRTHGVGNATLYSLGKALLQVGKWSPLTSEDIGEIRRLAESNSRLGPAYDRITQQCLDCNFASSKDLHDPNLQNAIYRDVVCGLEGIINCLEGR</sequence>
<organism evidence="3 4">
    <name type="scientific">Apiospora saccharicola</name>
    <dbReference type="NCBI Taxonomy" id="335842"/>
    <lineage>
        <taxon>Eukaryota</taxon>
        <taxon>Fungi</taxon>
        <taxon>Dikarya</taxon>
        <taxon>Ascomycota</taxon>
        <taxon>Pezizomycotina</taxon>
        <taxon>Sordariomycetes</taxon>
        <taxon>Xylariomycetidae</taxon>
        <taxon>Amphisphaeriales</taxon>
        <taxon>Apiosporaceae</taxon>
        <taxon>Apiospora</taxon>
    </lineage>
</organism>
<reference evidence="3 4" key="1">
    <citation type="submission" date="2023-01" db="EMBL/GenBank/DDBJ databases">
        <title>Analysis of 21 Apiospora genomes using comparative genomics revels a genus with tremendous synthesis potential of carbohydrate active enzymes and secondary metabolites.</title>
        <authorList>
            <person name="Sorensen T."/>
        </authorList>
    </citation>
    <scope>NUCLEOTIDE SEQUENCE [LARGE SCALE GENOMIC DNA]</scope>
    <source>
        <strain evidence="3 4">CBS 83171</strain>
    </source>
</reference>
<evidence type="ECO:0000313" key="3">
    <source>
        <dbReference type="EMBL" id="KAK8078106.1"/>
    </source>
</evidence>
<dbReference type="EMBL" id="JAQQWM010000002">
    <property type="protein sequence ID" value="KAK8078106.1"/>
    <property type="molecule type" value="Genomic_DNA"/>
</dbReference>
<evidence type="ECO:0000313" key="4">
    <source>
        <dbReference type="Proteomes" id="UP001446871"/>
    </source>
</evidence>
<gene>
    <name evidence="3" type="ORF">PG996_004276</name>
</gene>
<dbReference type="Pfam" id="PF24476">
    <property type="entry name" value="DUF7580"/>
    <property type="match status" value="1"/>
</dbReference>